<feature type="transmembrane region" description="Helical" evidence="1">
    <location>
        <begin position="12"/>
        <end position="34"/>
    </location>
</feature>
<dbReference type="Proteomes" id="UP000218287">
    <property type="component" value="Chromosome"/>
</dbReference>
<dbReference type="Pfam" id="PF08238">
    <property type="entry name" value="Sel1"/>
    <property type="match status" value="6"/>
</dbReference>
<keyword evidence="1" id="KW-0812">Transmembrane</keyword>
<dbReference type="Gene3D" id="1.25.40.10">
    <property type="entry name" value="Tetratricopeptide repeat domain"/>
    <property type="match status" value="2"/>
</dbReference>
<name>A0A1Z4GI89_9CYAN</name>
<reference evidence="3 4" key="1">
    <citation type="submission" date="2017-06" db="EMBL/GenBank/DDBJ databases">
        <title>Genome sequencing of cyanobaciteial culture collection at National Institute for Environmental Studies (NIES).</title>
        <authorList>
            <person name="Hirose Y."/>
            <person name="Shimura Y."/>
            <person name="Fujisawa T."/>
            <person name="Nakamura Y."/>
            <person name="Kawachi M."/>
        </authorList>
    </citation>
    <scope>NUCLEOTIDE SEQUENCE [LARGE SCALE GENOMIC DNA]</scope>
    <source>
        <strain evidence="3 4">NIES-21</strain>
    </source>
</reference>
<keyword evidence="1" id="KW-1133">Transmembrane helix</keyword>
<evidence type="ECO:0000313" key="3">
    <source>
        <dbReference type="EMBL" id="BAY17046.1"/>
    </source>
</evidence>
<dbReference type="GO" id="GO:0004197">
    <property type="term" value="F:cysteine-type endopeptidase activity"/>
    <property type="evidence" value="ECO:0007669"/>
    <property type="project" value="InterPro"/>
</dbReference>
<dbReference type="InterPro" id="IPR006597">
    <property type="entry name" value="Sel1-like"/>
</dbReference>
<dbReference type="SUPFAM" id="SSF81901">
    <property type="entry name" value="HCP-like"/>
    <property type="match status" value="2"/>
</dbReference>
<proteinExistence type="predicted"/>
<dbReference type="SMART" id="SM00671">
    <property type="entry name" value="SEL1"/>
    <property type="match status" value="7"/>
</dbReference>
<dbReference type="InterPro" id="IPR050767">
    <property type="entry name" value="Sel1_AlgK"/>
</dbReference>
<gene>
    <name evidence="3" type="ORF">NIES21_28800</name>
</gene>
<dbReference type="InterPro" id="IPR011990">
    <property type="entry name" value="TPR-like_helical_dom_sf"/>
</dbReference>
<sequence>MLLLSAWKLKLTPLAIVLSLAVSGVSILLFPIAINQSKAAETTPALTGVKLGASKRFALVVGIDDYPEDPLSLPVSDAKLVKQELESVGFEVTLVINPTIGTLTEARDAFIRKIDSSGDNVTALFYFAGHGVQFDGHNYLIPAKSKLLSVPSKAAYIDQAMDAQLGILNYLSESKASQVIFVLDACRNNPFNPGHRGSRGPAGLAKMNVNPDGPDTFILFAASPGQVAFDGDPGASNSPFTQAFAKAISQPGSSLPTVYEQVNDQVRKTTDGRQRPYQEGVLFNFKFREALVAPTVATGQTRLLETGLERNQYDIVKDGYKLLRQTLAKKSINDIQKAAEGGDAEAQYLLGVAYNAGEGVAADSERTAYWLKRAATRGFSRAQLAYGLRLYWGWGETEPNKKEGFDWWLVAAENGNASAMLAIGETYLYGREGVSGQDLAQAEKYFNQALSLGALEAETYFGRLYTERAKKAQIAGDSKTFAQASEKRLAYFQQAAQKGSSDAMYWLAQMYRYGDYAKLDLPKAIEWYKKSISAGDSDAAVELAKLYADESATGLGKPQPEEAAKYFRIAMNLGSKTAGIELADLIRNGKVKVTPKTSQEAIQLYEQAVVGGYLRAAAHLSDIYLKGELVAKDRKKAEQYGLKALELEKTTKPDSEDAWPMYVQIAYTNLLKLYKVEKLQPAKPQLVKAIEDRVGLLPINDKMKLLTRFTVPIICGTIKSPFEVYVWDWKLDEPPTTAQFNWVEKARGCEIPKDVVESFQKLYKIARENNVSFRELSIYALSNANQKK</sequence>
<protein>
    <submittedName>
        <fullName evidence="3">Peptidase C14 caspase catalytic subunit p20</fullName>
    </submittedName>
</protein>
<dbReference type="PANTHER" id="PTHR11102">
    <property type="entry name" value="SEL-1-LIKE PROTEIN"/>
    <property type="match status" value="1"/>
</dbReference>
<accession>A0A1Z4GI89</accession>
<dbReference type="Pfam" id="PF00656">
    <property type="entry name" value="Peptidase_C14"/>
    <property type="match status" value="1"/>
</dbReference>
<dbReference type="InterPro" id="IPR029030">
    <property type="entry name" value="Caspase-like_dom_sf"/>
</dbReference>
<dbReference type="OrthoDB" id="9812126at2"/>
<dbReference type="Gene3D" id="3.40.50.1460">
    <property type="match status" value="1"/>
</dbReference>
<keyword evidence="4" id="KW-1185">Reference proteome</keyword>
<keyword evidence="1" id="KW-0472">Membrane</keyword>
<evidence type="ECO:0000313" key="4">
    <source>
        <dbReference type="Proteomes" id="UP000218287"/>
    </source>
</evidence>
<dbReference type="InterPro" id="IPR021277">
    <property type="entry name" value="DUF2610"/>
</dbReference>
<dbReference type="PANTHER" id="PTHR11102:SF160">
    <property type="entry name" value="ERAD-ASSOCIATED E3 UBIQUITIN-PROTEIN LIGASE COMPONENT HRD3"/>
    <property type="match status" value="1"/>
</dbReference>
<dbReference type="GO" id="GO:0006508">
    <property type="term" value="P:proteolysis"/>
    <property type="evidence" value="ECO:0007669"/>
    <property type="project" value="InterPro"/>
</dbReference>
<evidence type="ECO:0000256" key="1">
    <source>
        <dbReference type="SAM" id="Phobius"/>
    </source>
</evidence>
<dbReference type="Pfam" id="PF11020">
    <property type="entry name" value="DUF2610"/>
    <property type="match status" value="1"/>
</dbReference>
<dbReference type="AlphaFoldDB" id="A0A1Z4GI89"/>
<evidence type="ECO:0000259" key="2">
    <source>
        <dbReference type="Pfam" id="PF00656"/>
    </source>
</evidence>
<feature type="domain" description="Peptidase C14 caspase" evidence="2">
    <location>
        <begin position="55"/>
        <end position="279"/>
    </location>
</feature>
<dbReference type="InterPro" id="IPR011600">
    <property type="entry name" value="Pept_C14_caspase"/>
</dbReference>
<dbReference type="SUPFAM" id="SSF52129">
    <property type="entry name" value="Caspase-like"/>
    <property type="match status" value="1"/>
</dbReference>
<dbReference type="EMBL" id="AP018174">
    <property type="protein sequence ID" value="BAY17046.1"/>
    <property type="molecule type" value="Genomic_DNA"/>
</dbReference>
<organism evidence="3 4">
    <name type="scientific">Anabaenopsis circularis NIES-21</name>
    <dbReference type="NCBI Taxonomy" id="1085406"/>
    <lineage>
        <taxon>Bacteria</taxon>
        <taxon>Bacillati</taxon>
        <taxon>Cyanobacteriota</taxon>
        <taxon>Cyanophyceae</taxon>
        <taxon>Nostocales</taxon>
        <taxon>Nodulariaceae</taxon>
        <taxon>Anabaenopsis</taxon>
    </lineage>
</organism>